<dbReference type="Proteomes" id="UP001314263">
    <property type="component" value="Unassembled WGS sequence"/>
</dbReference>
<dbReference type="PANTHER" id="PTHR43736">
    <property type="entry name" value="ADP-RIBOSE PYROPHOSPHATASE"/>
    <property type="match status" value="1"/>
</dbReference>
<keyword evidence="5" id="KW-1185">Reference proteome</keyword>
<evidence type="ECO:0000259" key="3">
    <source>
        <dbReference type="PROSITE" id="PS51462"/>
    </source>
</evidence>
<comment type="caution">
    <text evidence="4">The sequence shown here is derived from an EMBL/GenBank/DDBJ whole genome shotgun (WGS) entry which is preliminary data.</text>
</comment>
<evidence type="ECO:0000256" key="1">
    <source>
        <dbReference type="ARBA" id="ARBA00022801"/>
    </source>
</evidence>
<dbReference type="Gene3D" id="3.90.79.10">
    <property type="entry name" value="Nucleoside Triphosphate Pyrophosphohydrolase"/>
    <property type="match status" value="1"/>
</dbReference>
<dbReference type="InterPro" id="IPR020476">
    <property type="entry name" value="Nudix_hydrolase"/>
</dbReference>
<dbReference type="InterPro" id="IPR020084">
    <property type="entry name" value="NUDIX_hydrolase_CS"/>
</dbReference>
<organism evidence="4 5">
    <name type="scientific">Coccomyxa viridis</name>
    <dbReference type="NCBI Taxonomy" id="1274662"/>
    <lineage>
        <taxon>Eukaryota</taxon>
        <taxon>Viridiplantae</taxon>
        <taxon>Chlorophyta</taxon>
        <taxon>core chlorophytes</taxon>
        <taxon>Trebouxiophyceae</taxon>
        <taxon>Trebouxiophyceae incertae sedis</taxon>
        <taxon>Coccomyxaceae</taxon>
        <taxon>Coccomyxa</taxon>
    </lineage>
</organism>
<dbReference type="InterPro" id="IPR000086">
    <property type="entry name" value="NUDIX_hydrolase_dom"/>
</dbReference>
<dbReference type="EMBL" id="CAUYUE010000004">
    <property type="protein sequence ID" value="CAK0760722.1"/>
    <property type="molecule type" value="Genomic_DNA"/>
</dbReference>
<evidence type="ECO:0000313" key="4">
    <source>
        <dbReference type="EMBL" id="CAK0760722.1"/>
    </source>
</evidence>
<gene>
    <name evidence="4" type="ORF">CVIRNUC_002794</name>
</gene>
<dbReference type="AlphaFoldDB" id="A0AAV1HZE9"/>
<feature type="domain" description="Nudix hydrolase" evidence="3">
    <location>
        <begin position="64"/>
        <end position="228"/>
    </location>
</feature>
<evidence type="ECO:0000313" key="5">
    <source>
        <dbReference type="Proteomes" id="UP001314263"/>
    </source>
</evidence>
<dbReference type="CDD" id="cd04673">
    <property type="entry name" value="NUDIX_ADPRase"/>
    <property type="match status" value="1"/>
</dbReference>
<sequence>MMVITRACSGRSWSNLGKSWRLFRSDALARSYSQASLRRMSTTILATEEAQPAQVGKSRQYPDEPRVGIGVVMLRKCAGGENGTPAAEVLLVRRAKAPAIGMWTVPGGSLELGETIVECAIREAFEETGMHLRNEPEAAHAAERAVGGLSDTLETPTPYAAADVITHDESGRLSFHYAIIEVAATLEDPQADPKPGGDVDAVQWKEVASLSAMQSTLFNFLIASHCVICQTLLHILCFTAFSCCGVRASLADSPCGCHDNNQVQCRFDPKLSQDLHGGSSALCQGSDIDVTGSTQHCQQDVGGVHTVTQSTASMACVQSLLRQCWQKCCPSH</sequence>
<protein>
    <recommendedName>
        <fullName evidence="3">Nudix hydrolase domain-containing protein</fullName>
    </recommendedName>
</protein>
<accession>A0AAV1HZE9</accession>
<proteinExistence type="inferred from homology"/>
<name>A0AAV1HZE9_9CHLO</name>
<dbReference type="PROSITE" id="PS51462">
    <property type="entry name" value="NUDIX"/>
    <property type="match status" value="1"/>
</dbReference>
<dbReference type="PROSITE" id="PS00893">
    <property type="entry name" value="NUDIX_BOX"/>
    <property type="match status" value="1"/>
</dbReference>
<evidence type="ECO:0000256" key="2">
    <source>
        <dbReference type="RuleBase" id="RU003476"/>
    </source>
</evidence>
<dbReference type="InterPro" id="IPR015797">
    <property type="entry name" value="NUDIX_hydrolase-like_dom_sf"/>
</dbReference>
<dbReference type="SUPFAM" id="SSF55811">
    <property type="entry name" value="Nudix"/>
    <property type="match status" value="1"/>
</dbReference>
<dbReference type="PRINTS" id="PR00502">
    <property type="entry name" value="NUDIXFAMILY"/>
</dbReference>
<comment type="similarity">
    <text evidence="2">Belongs to the Nudix hydrolase family.</text>
</comment>
<reference evidence="4 5" key="1">
    <citation type="submission" date="2023-10" db="EMBL/GenBank/DDBJ databases">
        <authorList>
            <person name="Maclean D."/>
            <person name="Macfadyen A."/>
        </authorList>
    </citation>
    <scope>NUCLEOTIDE SEQUENCE [LARGE SCALE GENOMIC DNA]</scope>
</reference>
<keyword evidence="1 2" id="KW-0378">Hydrolase</keyword>
<dbReference type="GO" id="GO:0016787">
    <property type="term" value="F:hydrolase activity"/>
    <property type="evidence" value="ECO:0007669"/>
    <property type="project" value="UniProtKB-KW"/>
</dbReference>
<dbReference type="PANTHER" id="PTHR43736:SF1">
    <property type="entry name" value="DIHYDRONEOPTERIN TRIPHOSPHATE DIPHOSPHATASE"/>
    <property type="match status" value="1"/>
</dbReference>
<dbReference type="Pfam" id="PF00293">
    <property type="entry name" value="NUDIX"/>
    <property type="match status" value="1"/>
</dbReference>